<dbReference type="InterPro" id="IPR009081">
    <property type="entry name" value="PP-bd_ACP"/>
</dbReference>
<feature type="domain" description="Carrier" evidence="3">
    <location>
        <begin position="1"/>
        <end position="78"/>
    </location>
</feature>
<dbReference type="Pfam" id="PF00550">
    <property type="entry name" value="PP-binding"/>
    <property type="match status" value="1"/>
</dbReference>
<evidence type="ECO:0000313" key="5">
    <source>
        <dbReference type="Proteomes" id="UP001595872"/>
    </source>
</evidence>
<evidence type="ECO:0000313" key="4">
    <source>
        <dbReference type="EMBL" id="MFC4907599.1"/>
    </source>
</evidence>
<dbReference type="RefSeq" id="WP_378253474.1">
    <property type="nucleotide sequence ID" value="NZ_JBHSIT010000002.1"/>
</dbReference>
<dbReference type="InterPro" id="IPR036736">
    <property type="entry name" value="ACP-like_sf"/>
</dbReference>
<keyword evidence="1" id="KW-0596">Phosphopantetheine</keyword>
<keyword evidence="2" id="KW-0597">Phosphoprotein</keyword>
<reference evidence="5" key="1">
    <citation type="journal article" date="2019" name="Int. J. Syst. Evol. Microbiol.">
        <title>The Global Catalogue of Microorganisms (GCM) 10K type strain sequencing project: providing services to taxonomists for standard genome sequencing and annotation.</title>
        <authorList>
            <consortium name="The Broad Institute Genomics Platform"/>
            <consortium name="The Broad Institute Genome Sequencing Center for Infectious Disease"/>
            <person name="Wu L."/>
            <person name="Ma J."/>
        </authorList>
    </citation>
    <scope>NUCLEOTIDE SEQUENCE [LARGE SCALE GENOMIC DNA]</scope>
    <source>
        <strain evidence="5">KLKA75</strain>
    </source>
</reference>
<dbReference type="Gene3D" id="1.10.1200.10">
    <property type="entry name" value="ACP-like"/>
    <property type="match status" value="1"/>
</dbReference>
<gene>
    <name evidence="4" type="ORF">ACFPCY_09730</name>
</gene>
<dbReference type="PROSITE" id="PS50075">
    <property type="entry name" value="CARRIER"/>
    <property type="match status" value="1"/>
</dbReference>
<evidence type="ECO:0000256" key="1">
    <source>
        <dbReference type="ARBA" id="ARBA00022450"/>
    </source>
</evidence>
<dbReference type="SUPFAM" id="SSF47336">
    <property type="entry name" value="ACP-like"/>
    <property type="match status" value="1"/>
</dbReference>
<evidence type="ECO:0000259" key="3">
    <source>
        <dbReference type="PROSITE" id="PS50075"/>
    </source>
</evidence>
<sequence length="78" mass="8777">MWDEPFEQLLRTHIPLLGPDDEFSADLSLRDFGLDSMGMVALLSGLEETYSVRFVDDALDVTNFATPATLWKTLTALR</sequence>
<dbReference type="PROSITE" id="PS00012">
    <property type="entry name" value="PHOSPHOPANTETHEINE"/>
    <property type="match status" value="1"/>
</dbReference>
<accession>A0ABV9TUD4</accession>
<dbReference type="Proteomes" id="UP001595872">
    <property type="component" value="Unassembled WGS sequence"/>
</dbReference>
<organism evidence="4 5">
    <name type="scientific">Actinomadura gamaensis</name>
    <dbReference type="NCBI Taxonomy" id="1763541"/>
    <lineage>
        <taxon>Bacteria</taxon>
        <taxon>Bacillati</taxon>
        <taxon>Actinomycetota</taxon>
        <taxon>Actinomycetes</taxon>
        <taxon>Streptosporangiales</taxon>
        <taxon>Thermomonosporaceae</taxon>
        <taxon>Actinomadura</taxon>
    </lineage>
</organism>
<keyword evidence="5" id="KW-1185">Reference proteome</keyword>
<evidence type="ECO:0000256" key="2">
    <source>
        <dbReference type="ARBA" id="ARBA00022553"/>
    </source>
</evidence>
<proteinExistence type="predicted"/>
<dbReference type="EMBL" id="JBHSIT010000002">
    <property type="protein sequence ID" value="MFC4907599.1"/>
    <property type="molecule type" value="Genomic_DNA"/>
</dbReference>
<protein>
    <submittedName>
        <fullName evidence="4">Acyl carrier protein</fullName>
    </submittedName>
</protein>
<comment type="caution">
    <text evidence="4">The sequence shown here is derived from an EMBL/GenBank/DDBJ whole genome shotgun (WGS) entry which is preliminary data.</text>
</comment>
<name>A0ABV9TUD4_9ACTN</name>
<dbReference type="InterPro" id="IPR006162">
    <property type="entry name" value="Ppantetheine_attach_site"/>
</dbReference>